<dbReference type="InterPro" id="IPR015897">
    <property type="entry name" value="CHK_kinase-like"/>
</dbReference>
<keyword evidence="3" id="KW-1185">Reference proteome</keyword>
<name>A0A4V3SCA1_9HYME</name>
<accession>A0A4V3SCA1</accession>
<dbReference type="EMBL" id="QBLH01000387">
    <property type="protein sequence ID" value="TGZ55914.1"/>
    <property type="molecule type" value="Genomic_DNA"/>
</dbReference>
<comment type="caution">
    <text evidence="2">The sequence shown here is derived from an EMBL/GenBank/DDBJ whole genome shotgun (WGS) entry which is preliminary data.</text>
</comment>
<proteinExistence type="predicted"/>
<sequence length="445" mass="50188">MICRENSPIPIPISEMALETPAWLNLCFVEKILRKSEGDNSIQVIDIVSKPATAKGDNYTSDMIRVTAEFSRDQGGSKITEKKSIIVKISPLVEGIRQDMIELSGMFHTEISMMSDTLDKMNKLLGPEHRLSGKGLYVQNKNPTLLVMEDLAPLGFRMADRLSGLDLAHTILALDGLARFHATSIAICEKEPKQKEMYSKGMFNEQYPPEMSNFFNMSVKALADEVANWPGMKKYSEKIAKLTDHIYKIGINATKPCEDEFNVINHGDFWVNNMLFKYDNNGKPIQHICLNAMQNKFTSSKNRSIDRVRLILQVDFQLCVYTSPAIDLQYFLSTSPSPDVIENKKDVLLNEYLSALSATMKRLGCKTQPPTIEELKATLKRRASYGMIASFSILPIVLCCKTEAKDLDEIMSSGSYSNPGLKGESYKKLMMKRLPMYDEWGLLDL</sequence>
<dbReference type="Proteomes" id="UP000310200">
    <property type="component" value="Unassembled WGS sequence"/>
</dbReference>
<evidence type="ECO:0000313" key="3">
    <source>
        <dbReference type="Proteomes" id="UP000310200"/>
    </source>
</evidence>
<gene>
    <name evidence="2" type="ORF">DBV15_06052</name>
</gene>
<dbReference type="Gene3D" id="3.90.1200.10">
    <property type="match status" value="1"/>
</dbReference>
<dbReference type="InterPro" id="IPR004119">
    <property type="entry name" value="EcKL"/>
</dbReference>
<evidence type="ECO:0000313" key="2">
    <source>
        <dbReference type="EMBL" id="TGZ55914.1"/>
    </source>
</evidence>
<dbReference type="PANTHER" id="PTHR11012:SF56">
    <property type="entry name" value="CHK KINASE-LIKE DOMAIN-CONTAINING PROTEIN-RELATED"/>
    <property type="match status" value="1"/>
</dbReference>
<dbReference type="PANTHER" id="PTHR11012">
    <property type="entry name" value="PROTEIN KINASE-LIKE DOMAIN-CONTAINING"/>
    <property type="match status" value="1"/>
</dbReference>
<feature type="domain" description="CHK kinase-like" evidence="1">
    <location>
        <begin position="146"/>
        <end position="362"/>
    </location>
</feature>
<dbReference type="STRING" id="300112.A0A4V3SCA1"/>
<dbReference type="SMART" id="SM00587">
    <property type="entry name" value="CHK"/>
    <property type="match status" value="1"/>
</dbReference>
<evidence type="ECO:0000259" key="1">
    <source>
        <dbReference type="SMART" id="SM00587"/>
    </source>
</evidence>
<dbReference type="SUPFAM" id="SSF56112">
    <property type="entry name" value="Protein kinase-like (PK-like)"/>
    <property type="match status" value="1"/>
</dbReference>
<protein>
    <recommendedName>
        <fullName evidence="1">CHK kinase-like domain-containing protein</fullName>
    </recommendedName>
</protein>
<organism evidence="2 3">
    <name type="scientific">Temnothorax longispinosus</name>
    <dbReference type="NCBI Taxonomy" id="300112"/>
    <lineage>
        <taxon>Eukaryota</taxon>
        <taxon>Metazoa</taxon>
        <taxon>Ecdysozoa</taxon>
        <taxon>Arthropoda</taxon>
        <taxon>Hexapoda</taxon>
        <taxon>Insecta</taxon>
        <taxon>Pterygota</taxon>
        <taxon>Neoptera</taxon>
        <taxon>Endopterygota</taxon>
        <taxon>Hymenoptera</taxon>
        <taxon>Apocrita</taxon>
        <taxon>Aculeata</taxon>
        <taxon>Formicoidea</taxon>
        <taxon>Formicidae</taxon>
        <taxon>Myrmicinae</taxon>
        <taxon>Temnothorax</taxon>
    </lineage>
</organism>
<reference evidence="2 3" key="1">
    <citation type="journal article" date="2019" name="Philos. Trans. R. Soc. Lond., B, Biol. Sci.">
        <title>Ant behaviour and brain gene expression of defending hosts depend on the ecological success of the intruding social parasite.</title>
        <authorList>
            <person name="Kaur R."/>
            <person name="Stoldt M."/>
            <person name="Jongepier E."/>
            <person name="Feldmeyer B."/>
            <person name="Menzel F."/>
            <person name="Bornberg-Bauer E."/>
            <person name="Foitzik S."/>
        </authorList>
    </citation>
    <scope>NUCLEOTIDE SEQUENCE [LARGE SCALE GENOMIC DNA]</scope>
    <source>
        <tissue evidence="2">Whole body</tissue>
    </source>
</reference>
<dbReference type="AlphaFoldDB" id="A0A4V3SCA1"/>
<dbReference type="InterPro" id="IPR011009">
    <property type="entry name" value="Kinase-like_dom_sf"/>
</dbReference>
<dbReference type="Pfam" id="PF02958">
    <property type="entry name" value="EcKL"/>
    <property type="match status" value="2"/>
</dbReference>